<dbReference type="Pfam" id="PF00480">
    <property type="entry name" value="ROK"/>
    <property type="match status" value="1"/>
</dbReference>
<dbReference type="GO" id="GO:0016301">
    <property type="term" value="F:kinase activity"/>
    <property type="evidence" value="ECO:0007669"/>
    <property type="project" value="UniProtKB-KW"/>
</dbReference>
<reference evidence="2 3" key="1">
    <citation type="submission" date="2023-07" db="EMBL/GenBank/DDBJ databases">
        <title>Genomic Encyclopedia of Type Strains, Phase IV (KMG-IV): sequencing the most valuable type-strain genomes for metagenomic binning, comparative biology and taxonomic classification.</title>
        <authorList>
            <person name="Goeker M."/>
        </authorList>
    </citation>
    <scope>NUCLEOTIDE SEQUENCE [LARGE SCALE GENOMIC DNA]</scope>
    <source>
        <strain evidence="2 3">B1-1</strain>
    </source>
</reference>
<gene>
    <name evidence="2" type="ORF">QO015_003345</name>
</gene>
<dbReference type="InterPro" id="IPR043129">
    <property type="entry name" value="ATPase_NBD"/>
</dbReference>
<organism evidence="2 3">
    <name type="scientific">Kaistia geumhonensis</name>
    <dbReference type="NCBI Taxonomy" id="410839"/>
    <lineage>
        <taxon>Bacteria</taxon>
        <taxon>Pseudomonadati</taxon>
        <taxon>Pseudomonadota</taxon>
        <taxon>Alphaproteobacteria</taxon>
        <taxon>Hyphomicrobiales</taxon>
        <taxon>Kaistiaceae</taxon>
        <taxon>Kaistia</taxon>
    </lineage>
</organism>
<evidence type="ECO:0000313" key="3">
    <source>
        <dbReference type="Proteomes" id="UP001223743"/>
    </source>
</evidence>
<sequence length="405" mass="42638">MKTADPELMRAINRFHVMDAIRRFGPIARVEISDRTELSATTVSAITGALLDDGLIITHQLGGIRDAARGRPRVLLDLNPDAAHVVGARLAPDHITIATTNFRADVRSSLTLPVRVGRHGVSVVADLVEDGIRRSVADAGLELSQISGVCIGLPGVVERGAGICRASPLFGERDIPLAAELSRRLDGVAATLDSDVNLVTLAEHWFGQARGLDDFLVVSVELGLGLGIMHKGELFRGANGLGPDLGDLLVKPPNGSGLVRLAEVASEESMLADARRTLSGSEHEHAFRLGRGMEKLLERAEAGDPAIVALLREAGESLGFAIANLIVLFAPPKVILAGAALAAGEALVRPLRDTVSALLPPSLADVADIVVHEWGDDDWARGAAAMTLRDLYGAPWGTTGPAAHL</sequence>
<evidence type="ECO:0000313" key="2">
    <source>
        <dbReference type="EMBL" id="MDQ0517732.1"/>
    </source>
</evidence>
<proteinExistence type="inferred from homology"/>
<protein>
    <submittedName>
        <fullName evidence="2">NBD/HSP70 family sugar kinase</fullName>
    </submittedName>
</protein>
<dbReference type="Gene3D" id="1.10.10.10">
    <property type="entry name" value="Winged helix-like DNA-binding domain superfamily/Winged helix DNA-binding domain"/>
    <property type="match status" value="1"/>
</dbReference>
<evidence type="ECO:0000256" key="1">
    <source>
        <dbReference type="ARBA" id="ARBA00006479"/>
    </source>
</evidence>
<name>A0ABU0M9T0_9HYPH</name>
<dbReference type="SUPFAM" id="SSF46785">
    <property type="entry name" value="Winged helix' DNA-binding domain"/>
    <property type="match status" value="1"/>
</dbReference>
<dbReference type="Gene3D" id="3.30.420.40">
    <property type="match status" value="2"/>
</dbReference>
<comment type="similarity">
    <text evidence="1">Belongs to the ROK (NagC/XylR) family.</text>
</comment>
<comment type="caution">
    <text evidence="2">The sequence shown here is derived from an EMBL/GenBank/DDBJ whole genome shotgun (WGS) entry which is preliminary data.</text>
</comment>
<dbReference type="EMBL" id="JAUSWJ010000001">
    <property type="protein sequence ID" value="MDQ0517732.1"/>
    <property type="molecule type" value="Genomic_DNA"/>
</dbReference>
<accession>A0ABU0M9T0</accession>
<dbReference type="Proteomes" id="UP001223743">
    <property type="component" value="Unassembled WGS sequence"/>
</dbReference>
<dbReference type="InterPro" id="IPR036390">
    <property type="entry name" value="WH_DNA-bd_sf"/>
</dbReference>
<keyword evidence="2" id="KW-0418">Kinase</keyword>
<dbReference type="RefSeq" id="WP_266282830.1">
    <property type="nucleotide sequence ID" value="NZ_JAPKNF010000002.1"/>
</dbReference>
<dbReference type="InterPro" id="IPR000600">
    <property type="entry name" value="ROK"/>
</dbReference>
<dbReference type="PANTHER" id="PTHR18964">
    <property type="entry name" value="ROK (REPRESSOR, ORF, KINASE) FAMILY"/>
    <property type="match status" value="1"/>
</dbReference>
<keyword evidence="2" id="KW-0808">Transferase</keyword>
<dbReference type="SUPFAM" id="SSF53067">
    <property type="entry name" value="Actin-like ATPase domain"/>
    <property type="match status" value="1"/>
</dbReference>
<keyword evidence="3" id="KW-1185">Reference proteome</keyword>
<dbReference type="InterPro" id="IPR036388">
    <property type="entry name" value="WH-like_DNA-bd_sf"/>
</dbReference>
<dbReference type="PANTHER" id="PTHR18964:SF149">
    <property type="entry name" value="BIFUNCTIONAL UDP-N-ACETYLGLUCOSAMINE 2-EPIMERASE_N-ACETYLMANNOSAMINE KINASE"/>
    <property type="match status" value="1"/>
</dbReference>